<dbReference type="InterPro" id="IPR001789">
    <property type="entry name" value="Sig_transdc_resp-reg_receiver"/>
</dbReference>
<sequence length="239" mass="27102">MIRIAICDDEERAVASTEKIVKTCLQAQGIGCEITTYTQSRNLLYDITDDGFFYDLILLDIEMPGISGMEIPQQVKGFLPNARIIFVTSHTEYAIDAFELSIFRYVPKNNLETKLTAAITDAAKLIELEAGQEYTIQTANHMEKIPYKDIFYIQRDGKNSSIVSSVGTSKVRKSLQRVFDELNAPEFIFIDRGYIVNIVQIMKVSDSIAILKNGDQLPISRSHLQEVKRQINQFWGAHI</sequence>
<dbReference type="AlphaFoldDB" id="A0A4R1R5R7"/>
<comment type="function">
    <text evidence="2">May play the central regulatory role in sporulation. It may be an element of the effector pathway responsible for the activation of sporulation genes in response to nutritional stress. Spo0A may act in concert with spo0H (a sigma factor) to control the expression of some genes that are critical to the sporulation process.</text>
</comment>
<evidence type="ECO:0000256" key="2">
    <source>
        <dbReference type="ARBA" id="ARBA00024867"/>
    </source>
</evidence>
<accession>A0A4R1R5R7</accession>
<organism evidence="6 7">
    <name type="scientific">Allofournierella massiliensis</name>
    <dbReference type="NCBI Taxonomy" id="1650663"/>
    <lineage>
        <taxon>Bacteria</taxon>
        <taxon>Bacillati</taxon>
        <taxon>Bacillota</taxon>
        <taxon>Clostridia</taxon>
        <taxon>Eubacteriales</taxon>
        <taxon>Oscillospiraceae</taxon>
        <taxon>Allofournierella</taxon>
    </lineage>
</organism>
<dbReference type="Gene3D" id="3.40.50.2300">
    <property type="match status" value="1"/>
</dbReference>
<protein>
    <recommendedName>
        <fullName evidence="1">Stage 0 sporulation protein A homolog</fullName>
    </recommendedName>
</protein>
<dbReference type="OrthoDB" id="9779387at2"/>
<comment type="caution">
    <text evidence="6">The sequence shown here is derived from an EMBL/GenBank/DDBJ whole genome shotgun (WGS) entry which is preliminary data.</text>
</comment>
<dbReference type="SUPFAM" id="SSF52172">
    <property type="entry name" value="CheY-like"/>
    <property type="match status" value="1"/>
</dbReference>
<evidence type="ECO:0000313" key="6">
    <source>
        <dbReference type="EMBL" id="TCL60818.1"/>
    </source>
</evidence>
<dbReference type="EMBL" id="SLUM01000003">
    <property type="protein sequence ID" value="TCL60818.1"/>
    <property type="molecule type" value="Genomic_DNA"/>
</dbReference>
<dbReference type="PANTHER" id="PTHR37299:SF1">
    <property type="entry name" value="STAGE 0 SPORULATION PROTEIN A HOMOLOG"/>
    <property type="match status" value="1"/>
</dbReference>
<feature type="domain" description="HTH LytTR-type" evidence="5">
    <location>
        <begin position="134"/>
        <end position="233"/>
    </location>
</feature>
<evidence type="ECO:0000256" key="1">
    <source>
        <dbReference type="ARBA" id="ARBA00018672"/>
    </source>
</evidence>
<dbReference type="PROSITE" id="PS50930">
    <property type="entry name" value="HTH_LYTTR"/>
    <property type="match status" value="1"/>
</dbReference>
<dbReference type="GO" id="GO:0000156">
    <property type="term" value="F:phosphorelay response regulator activity"/>
    <property type="evidence" value="ECO:0007669"/>
    <property type="project" value="InterPro"/>
</dbReference>
<gene>
    <name evidence="6" type="ORF">EDD77_103143</name>
</gene>
<dbReference type="PANTHER" id="PTHR37299">
    <property type="entry name" value="TRANSCRIPTIONAL REGULATOR-RELATED"/>
    <property type="match status" value="1"/>
</dbReference>
<dbReference type="SMART" id="SM00850">
    <property type="entry name" value="LytTR"/>
    <property type="match status" value="1"/>
</dbReference>
<dbReference type="PROSITE" id="PS50110">
    <property type="entry name" value="RESPONSE_REGULATORY"/>
    <property type="match status" value="1"/>
</dbReference>
<reference evidence="6 7" key="1">
    <citation type="submission" date="2019-03" db="EMBL/GenBank/DDBJ databases">
        <title>Genomic Encyclopedia of Type Strains, Phase IV (KMG-IV): sequencing the most valuable type-strain genomes for metagenomic binning, comparative biology and taxonomic classification.</title>
        <authorList>
            <person name="Goeker M."/>
        </authorList>
    </citation>
    <scope>NUCLEOTIDE SEQUENCE [LARGE SCALE GENOMIC DNA]</scope>
    <source>
        <strain evidence="6 7">DSM 100451</strain>
    </source>
</reference>
<proteinExistence type="predicted"/>
<evidence type="ECO:0000259" key="4">
    <source>
        <dbReference type="PROSITE" id="PS50110"/>
    </source>
</evidence>
<evidence type="ECO:0000313" key="7">
    <source>
        <dbReference type="Proteomes" id="UP000295184"/>
    </source>
</evidence>
<dbReference type="InterPro" id="IPR007492">
    <property type="entry name" value="LytTR_DNA-bd_dom"/>
</dbReference>
<dbReference type="RefSeq" id="WP_058962749.1">
    <property type="nucleotide sequence ID" value="NZ_CABKVM010000011.1"/>
</dbReference>
<dbReference type="Gene3D" id="2.40.50.1020">
    <property type="entry name" value="LytTr DNA-binding domain"/>
    <property type="match status" value="1"/>
</dbReference>
<name>A0A4R1R5R7_9FIRM</name>
<evidence type="ECO:0000256" key="3">
    <source>
        <dbReference type="PROSITE-ProRule" id="PRU00169"/>
    </source>
</evidence>
<feature type="domain" description="Response regulatory" evidence="4">
    <location>
        <begin position="3"/>
        <end position="123"/>
    </location>
</feature>
<dbReference type="Pfam" id="PF00072">
    <property type="entry name" value="Response_reg"/>
    <property type="match status" value="1"/>
</dbReference>
<dbReference type="STRING" id="1650663.GCA_001486665_00217"/>
<dbReference type="InterPro" id="IPR046947">
    <property type="entry name" value="LytR-like"/>
</dbReference>
<dbReference type="Proteomes" id="UP000295184">
    <property type="component" value="Unassembled WGS sequence"/>
</dbReference>
<dbReference type="Pfam" id="PF04397">
    <property type="entry name" value="LytTR"/>
    <property type="match status" value="1"/>
</dbReference>
<dbReference type="GO" id="GO:0003677">
    <property type="term" value="F:DNA binding"/>
    <property type="evidence" value="ECO:0007669"/>
    <property type="project" value="InterPro"/>
</dbReference>
<evidence type="ECO:0000259" key="5">
    <source>
        <dbReference type="PROSITE" id="PS50930"/>
    </source>
</evidence>
<feature type="modified residue" description="4-aspartylphosphate" evidence="3">
    <location>
        <position position="60"/>
    </location>
</feature>
<dbReference type="InterPro" id="IPR011006">
    <property type="entry name" value="CheY-like_superfamily"/>
</dbReference>
<dbReference type="SMART" id="SM00448">
    <property type="entry name" value="REC"/>
    <property type="match status" value="1"/>
</dbReference>
<keyword evidence="3" id="KW-0597">Phosphoprotein</keyword>